<evidence type="ECO:0000259" key="1">
    <source>
        <dbReference type="Pfam" id="PF07727"/>
    </source>
</evidence>
<protein>
    <recommendedName>
        <fullName evidence="1">Reverse transcriptase Ty1/copia-type domain-containing protein</fullName>
    </recommendedName>
</protein>
<dbReference type="Proteomes" id="UP001497516">
    <property type="component" value="Chromosome 9"/>
</dbReference>
<evidence type="ECO:0000313" key="3">
    <source>
        <dbReference type="Proteomes" id="UP001497516"/>
    </source>
</evidence>
<dbReference type="EMBL" id="OZ034822">
    <property type="protein sequence ID" value="CAL1411432.1"/>
    <property type="molecule type" value="Genomic_DNA"/>
</dbReference>
<organism evidence="2 3">
    <name type="scientific">Linum trigynum</name>
    <dbReference type="NCBI Taxonomy" id="586398"/>
    <lineage>
        <taxon>Eukaryota</taxon>
        <taxon>Viridiplantae</taxon>
        <taxon>Streptophyta</taxon>
        <taxon>Embryophyta</taxon>
        <taxon>Tracheophyta</taxon>
        <taxon>Spermatophyta</taxon>
        <taxon>Magnoliopsida</taxon>
        <taxon>eudicotyledons</taxon>
        <taxon>Gunneridae</taxon>
        <taxon>Pentapetalae</taxon>
        <taxon>rosids</taxon>
        <taxon>fabids</taxon>
        <taxon>Malpighiales</taxon>
        <taxon>Linaceae</taxon>
        <taxon>Linum</taxon>
    </lineage>
</organism>
<name>A0AAV2GMB3_9ROSI</name>
<accession>A0AAV2GMB3</accession>
<dbReference type="AlphaFoldDB" id="A0AAV2GMB3"/>
<dbReference type="InterPro" id="IPR013103">
    <property type="entry name" value="RVT_2"/>
</dbReference>
<feature type="domain" description="Reverse transcriptase Ty1/copia-type" evidence="1">
    <location>
        <begin position="1"/>
        <end position="139"/>
    </location>
</feature>
<reference evidence="2 3" key="1">
    <citation type="submission" date="2024-04" db="EMBL/GenBank/DDBJ databases">
        <authorList>
            <person name="Fracassetti M."/>
        </authorList>
    </citation>
    <scope>NUCLEOTIDE SEQUENCE [LARGE SCALE GENOMIC DNA]</scope>
</reference>
<proteinExistence type="predicted"/>
<evidence type="ECO:0000313" key="2">
    <source>
        <dbReference type="EMBL" id="CAL1411432.1"/>
    </source>
</evidence>
<dbReference type="Pfam" id="PF07727">
    <property type="entry name" value="RVT_2"/>
    <property type="match status" value="1"/>
</dbReference>
<gene>
    <name evidence="2" type="ORF">LTRI10_LOCUS50789</name>
</gene>
<keyword evidence="3" id="KW-1185">Reference proteome</keyword>
<sequence length="254" mass="28363">MSQPPGFRDLDHPIHVCRLSQAIYVLRQAPRSWYLALSGFLEQERFVKSKYDASLLIYHHGGVTLYFLVYVGDLLLTGNDSSALVQFQARLAARFSLKRLGSVNYFLGIEVLSTTSGFLQSQHKYVLDLLHRFDMHDSQLAPTLLSSTTRICLSDNSPRGKALSSFLLKTGCSGGLAFVLSFSWRGILFSDYAWWMDNTNSHGWTSIFGSSSRGGNSVDSSQGSINQPFPDSRSLSVDQMEFNLGSDFGWENSM</sequence>